<reference evidence="7" key="1">
    <citation type="submission" date="2022-04" db="EMBL/GenBank/DDBJ databases">
        <title>Carnegiea gigantea Genome sequencing and assembly v2.</title>
        <authorList>
            <person name="Copetti D."/>
            <person name="Sanderson M.J."/>
            <person name="Burquez A."/>
            <person name="Wojciechowski M.F."/>
        </authorList>
    </citation>
    <scope>NUCLEOTIDE SEQUENCE</scope>
    <source>
        <strain evidence="7">SGP5-SGP5p</strain>
        <tissue evidence="7">Aerial part</tissue>
    </source>
</reference>
<evidence type="ECO:0000313" key="8">
    <source>
        <dbReference type="Proteomes" id="UP001153076"/>
    </source>
</evidence>
<dbReference type="GO" id="GO:0030639">
    <property type="term" value="P:polyketide biosynthetic process"/>
    <property type="evidence" value="ECO:0007669"/>
    <property type="project" value="TreeGrafter"/>
</dbReference>
<dbReference type="Pfam" id="PF02797">
    <property type="entry name" value="Chal_sti_synt_C"/>
    <property type="match status" value="1"/>
</dbReference>
<dbReference type="OrthoDB" id="1500228at2759"/>
<protein>
    <recommendedName>
        <fullName evidence="9">Chalcone synthase</fullName>
    </recommendedName>
</protein>
<keyword evidence="3 4" id="KW-0012">Acyltransferase</keyword>
<dbReference type="PANTHER" id="PTHR11877:SF14">
    <property type="entry name" value="CHALCONE SYNTHASE"/>
    <property type="match status" value="1"/>
</dbReference>
<dbReference type="Pfam" id="PF00195">
    <property type="entry name" value="Chal_sti_synt_N"/>
    <property type="match status" value="1"/>
</dbReference>
<gene>
    <name evidence="7" type="ORF">Cgig2_030243</name>
</gene>
<dbReference type="PANTHER" id="PTHR11877">
    <property type="entry name" value="HYDROXYMETHYLGLUTARYL-COA SYNTHASE"/>
    <property type="match status" value="1"/>
</dbReference>
<dbReference type="InterPro" id="IPR001099">
    <property type="entry name" value="Chalcone/stilbene_synt_N"/>
</dbReference>
<evidence type="ECO:0008006" key="9">
    <source>
        <dbReference type="Google" id="ProtNLM"/>
    </source>
</evidence>
<name>A0A9Q1QK25_9CARY</name>
<sequence>MTDLKQRFKRMCETSMIKNRYMLLSEEMLKENPHGCYARGTVLRLAKYITENNRGAHVLVVCSEITDCFRGPTETHLDPMVGQALFEDGARALVWAAQSILFDSGGAIDGHLRQVSLAFHLLKDVPGLISKNIEKALTEPSAKLASTTGNPSFGRLIQVEAKLGLKQDKLSTTRHVLSEFGIMSSACVMFTLDEMRKKSLKEGKATTGEGLDWGVLFGFGPGLIVETVMLRSVPITN</sequence>
<evidence type="ECO:0000259" key="5">
    <source>
        <dbReference type="Pfam" id="PF00195"/>
    </source>
</evidence>
<evidence type="ECO:0000256" key="2">
    <source>
        <dbReference type="ARBA" id="ARBA00022679"/>
    </source>
</evidence>
<dbReference type="EMBL" id="JAKOGI010000128">
    <property type="protein sequence ID" value="KAJ8443040.1"/>
    <property type="molecule type" value="Genomic_DNA"/>
</dbReference>
<feature type="domain" description="Chalcone/stilbene synthase N-terminal" evidence="5">
    <location>
        <begin position="1"/>
        <end position="33"/>
    </location>
</feature>
<dbReference type="InterPro" id="IPR012328">
    <property type="entry name" value="Chalcone/stilbene_synt_C"/>
</dbReference>
<feature type="domain" description="Chalcone/stilbene synthase C-terminal" evidence="6">
    <location>
        <begin position="93"/>
        <end position="234"/>
    </location>
</feature>
<evidence type="ECO:0000313" key="7">
    <source>
        <dbReference type="EMBL" id="KAJ8443040.1"/>
    </source>
</evidence>
<evidence type="ECO:0000256" key="1">
    <source>
        <dbReference type="ARBA" id="ARBA00005531"/>
    </source>
</evidence>
<dbReference type="SUPFAM" id="SSF53901">
    <property type="entry name" value="Thiolase-like"/>
    <property type="match status" value="2"/>
</dbReference>
<comment type="similarity">
    <text evidence="1 4">Belongs to the thiolase-like superfamily. Chalcone/stilbene synthases family.</text>
</comment>
<dbReference type="AlphaFoldDB" id="A0A9Q1QK25"/>
<comment type="caution">
    <text evidence="7">The sequence shown here is derived from an EMBL/GenBank/DDBJ whole genome shotgun (WGS) entry which is preliminary data.</text>
</comment>
<dbReference type="InterPro" id="IPR016039">
    <property type="entry name" value="Thiolase-like"/>
</dbReference>
<dbReference type="InterPro" id="IPR011141">
    <property type="entry name" value="Polyketide_synthase_type-III"/>
</dbReference>
<dbReference type="GO" id="GO:0016747">
    <property type="term" value="F:acyltransferase activity, transferring groups other than amino-acyl groups"/>
    <property type="evidence" value="ECO:0007669"/>
    <property type="project" value="InterPro"/>
</dbReference>
<proteinExistence type="inferred from homology"/>
<dbReference type="FunFam" id="3.40.47.10:FF:000014">
    <property type="entry name" value="Chalcone synthase 1"/>
    <property type="match status" value="1"/>
</dbReference>
<evidence type="ECO:0000256" key="4">
    <source>
        <dbReference type="RuleBase" id="RU003633"/>
    </source>
</evidence>
<accession>A0A9Q1QK25</accession>
<keyword evidence="8" id="KW-1185">Reference proteome</keyword>
<dbReference type="Proteomes" id="UP001153076">
    <property type="component" value="Unassembled WGS sequence"/>
</dbReference>
<keyword evidence="2 4" id="KW-0808">Transferase</keyword>
<evidence type="ECO:0000259" key="6">
    <source>
        <dbReference type="Pfam" id="PF02797"/>
    </source>
</evidence>
<evidence type="ECO:0000256" key="3">
    <source>
        <dbReference type="ARBA" id="ARBA00023315"/>
    </source>
</evidence>
<organism evidence="7 8">
    <name type="scientific">Carnegiea gigantea</name>
    <dbReference type="NCBI Taxonomy" id="171969"/>
    <lineage>
        <taxon>Eukaryota</taxon>
        <taxon>Viridiplantae</taxon>
        <taxon>Streptophyta</taxon>
        <taxon>Embryophyta</taxon>
        <taxon>Tracheophyta</taxon>
        <taxon>Spermatophyta</taxon>
        <taxon>Magnoliopsida</taxon>
        <taxon>eudicotyledons</taxon>
        <taxon>Gunneridae</taxon>
        <taxon>Pentapetalae</taxon>
        <taxon>Caryophyllales</taxon>
        <taxon>Cactineae</taxon>
        <taxon>Cactaceae</taxon>
        <taxon>Cactoideae</taxon>
        <taxon>Echinocereeae</taxon>
        <taxon>Carnegiea</taxon>
    </lineage>
</organism>
<dbReference type="Gene3D" id="3.40.47.10">
    <property type="match status" value="3"/>
</dbReference>